<keyword evidence="4" id="KW-1185">Reference proteome</keyword>
<dbReference type="InterPro" id="IPR050879">
    <property type="entry name" value="Acyltransferase_3"/>
</dbReference>
<reference evidence="3 4" key="1">
    <citation type="submission" date="2018-11" db="EMBL/GenBank/DDBJ databases">
        <authorList>
            <person name="Zhou Z."/>
            <person name="Wang G."/>
        </authorList>
    </citation>
    <scope>NUCLEOTIDE SEQUENCE [LARGE SCALE GENOMIC DNA]</scope>
    <source>
        <strain evidence="3 4">KCTC42998</strain>
    </source>
</reference>
<feature type="transmembrane region" description="Helical" evidence="1">
    <location>
        <begin position="212"/>
        <end position="228"/>
    </location>
</feature>
<keyword evidence="3" id="KW-0808">Transferase</keyword>
<dbReference type="RefSeq" id="WP_124907961.1">
    <property type="nucleotide sequence ID" value="NZ_RQJP01000003.1"/>
</dbReference>
<feature type="transmembrane region" description="Helical" evidence="1">
    <location>
        <begin position="327"/>
        <end position="353"/>
    </location>
</feature>
<keyword evidence="1" id="KW-0472">Membrane</keyword>
<evidence type="ECO:0000256" key="1">
    <source>
        <dbReference type="SAM" id="Phobius"/>
    </source>
</evidence>
<dbReference type="EMBL" id="RQJP01000003">
    <property type="protein sequence ID" value="RRB14065.1"/>
    <property type="molecule type" value="Genomic_DNA"/>
</dbReference>
<keyword evidence="1" id="KW-0812">Transmembrane</keyword>
<feature type="transmembrane region" description="Helical" evidence="1">
    <location>
        <begin position="44"/>
        <end position="72"/>
    </location>
</feature>
<sequence length="376" mass="43188">MKHNINFYWLDFLRGSAALLVFLSHIRALFFLDYHHVDHTIISAFFYFITGFGHSSVIVFFVLSGFFIIGSIDNAASKNKWSFTTYSIDRLVRLWIVLLPALLLTALLDNIGLKLYPDSLAYLGEIDSLRDINPIGRSTIVVFLANVFFLQNVLVPTFGSNAPLWSLSCEFWYYFLFPFLYFALFKKENVVAKIALITIPVLLLLLLGNKIAGYFTIWLMGGITFFIYKYKNIPIFNTSFFAAFSSLLFLVIFSCIRFDKYPFLFNNYSLGATSILLMIALINSKMKFPYLIKFSKFISNISYSLYLIHLPLSIVLVSALSHERHDFNAISIMTFLALCALIVTFSYCFWHLFEKQTSAIKIWVKSKLLPSIATES</sequence>
<evidence type="ECO:0000313" key="3">
    <source>
        <dbReference type="EMBL" id="RRB14065.1"/>
    </source>
</evidence>
<comment type="caution">
    <text evidence="3">The sequence shown here is derived from an EMBL/GenBank/DDBJ whole genome shotgun (WGS) entry which is preliminary data.</text>
</comment>
<name>A0A3P1CL96_9BACT</name>
<evidence type="ECO:0000259" key="2">
    <source>
        <dbReference type="Pfam" id="PF01757"/>
    </source>
</evidence>
<proteinExistence type="predicted"/>
<feature type="transmembrane region" description="Helical" evidence="1">
    <location>
        <begin position="190"/>
        <end position="206"/>
    </location>
</feature>
<dbReference type="InterPro" id="IPR002656">
    <property type="entry name" value="Acyl_transf_3_dom"/>
</dbReference>
<organism evidence="3 4">
    <name type="scientific">Larkinella knui</name>
    <dbReference type="NCBI Taxonomy" id="2025310"/>
    <lineage>
        <taxon>Bacteria</taxon>
        <taxon>Pseudomonadati</taxon>
        <taxon>Bacteroidota</taxon>
        <taxon>Cytophagia</taxon>
        <taxon>Cytophagales</taxon>
        <taxon>Spirosomataceae</taxon>
        <taxon>Larkinella</taxon>
    </lineage>
</organism>
<gene>
    <name evidence="3" type="ORF">EHT87_17645</name>
</gene>
<feature type="domain" description="Acyltransferase 3" evidence="2">
    <location>
        <begin position="8"/>
        <end position="350"/>
    </location>
</feature>
<keyword evidence="3" id="KW-0012">Acyltransferase</keyword>
<dbReference type="OrthoDB" id="9796461at2"/>
<dbReference type="AlphaFoldDB" id="A0A3P1CL96"/>
<keyword evidence="1" id="KW-1133">Transmembrane helix</keyword>
<dbReference type="GO" id="GO:0016747">
    <property type="term" value="F:acyltransferase activity, transferring groups other than amino-acyl groups"/>
    <property type="evidence" value="ECO:0007669"/>
    <property type="project" value="InterPro"/>
</dbReference>
<dbReference type="Pfam" id="PF01757">
    <property type="entry name" value="Acyl_transf_3"/>
    <property type="match status" value="1"/>
</dbReference>
<feature type="transmembrane region" description="Helical" evidence="1">
    <location>
        <begin position="240"/>
        <end position="259"/>
    </location>
</feature>
<feature type="transmembrane region" description="Helical" evidence="1">
    <location>
        <begin position="303"/>
        <end position="321"/>
    </location>
</feature>
<feature type="transmembrane region" description="Helical" evidence="1">
    <location>
        <begin position="12"/>
        <end position="32"/>
    </location>
</feature>
<evidence type="ECO:0000313" key="4">
    <source>
        <dbReference type="Proteomes" id="UP000274271"/>
    </source>
</evidence>
<accession>A0A3P1CL96</accession>
<feature type="transmembrane region" description="Helical" evidence="1">
    <location>
        <begin position="92"/>
        <end position="113"/>
    </location>
</feature>
<feature type="transmembrane region" description="Helical" evidence="1">
    <location>
        <begin position="265"/>
        <end position="282"/>
    </location>
</feature>
<protein>
    <submittedName>
        <fullName evidence="3">Acyltransferase</fullName>
    </submittedName>
</protein>
<dbReference type="Proteomes" id="UP000274271">
    <property type="component" value="Unassembled WGS sequence"/>
</dbReference>
<dbReference type="PANTHER" id="PTHR23028">
    <property type="entry name" value="ACETYLTRANSFERASE"/>
    <property type="match status" value="1"/>
</dbReference>
<feature type="transmembrane region" description="Helical" evidence="1">
    <location>
        <begin position="164"/>
        <end position="183"/>
    </location>
</feature>